<keyword evidence="7" id="KW-1015">Disulfide bond</keyword>
<dbReference type="Pfam" id="PF02157">
    <property type="entry name" value="Man-6-P_recep"/>
    <property type="match status" value="1"/>
</dbReference>
<reference evidence="13" key="1">
    <citation type="journal article" date="2023" name="Mol. Plant Microbe Interact.">
        <title>Elucidating the Obligate Nature and Biological Capacity of an Invasive Fungal Corn Pathogen.</title>
        <authorList>
            <person name="MacCready J.S."/>
            <person name="Roggenkamp E.M."/>
            <person name="Gdanetz K."/>
            <person name="Chilvers M.I."/>
        </authorList>
    </citation>
    <scope>NUCLEOTIDE SEQUENCE</scope>
    <source>
        <strain evidence="13">PM02</strain>
    </source>
</reference>
<dbReference type="Proteomes" id="UP001217918">
    <property type="component" value="Unassembled WGS sequence"/>
</dbReference>
<dbReference type="SUPFAM" id="SSF50911">
    <property type="entry name" value="Mannose 6-phosphate receptor domain"/>
    <property type="match status" value="1"/>
</dbReference>
<accession>A0AAD9HXB7</accession>
<evidence type="ECO:0000256" key="4">
    <source>
        <dbReference type="ARBA" id="ARBA00022729"/>
    </source>
</evidence>
<evidence type="ECO:0000256" key="9">
    <source>
        <dbReference type="SAM" id="MobiDB-lite"/>
    </source>
</evidence>
<evidence type="ECO:0000256" key="5">
    <source>
        <dbReference type="ARBA" id="ARBA00022989"/>
    </source>
</evidence>
<dbReference type="PANTHER" id="PTHR15071:SF0">
    <property type="entry name" value="MANNOSE 6-PHOSPHATE RECEPTOR-LIKE PROTEIN 1"/>
    <property type="match status" value="1"/>
</dbReference>
<dbReference type="InterPro" id="IPR044865">
    <property type="entry name" value="MRH_dom"/>
</dbReference>
<dbReference type="GO" id="GO:0007034">
    <property type="term" value="P:vacuolar transport"/>
    <property type="evidence" value="ECO:0007669"/>
    <property type="project" value="TreeGrafter"/>
</dbReference>
<dbReference type="PANTHER" id="PTHR15071">
    <property type="entry name" value="MANNOSE-6-PHOSPHATE RECEPTOR FAMILY MEMBER"/>
    <property type="match status" value="1"/>
</dbReference>
<feature type="compositionally biased region" description="Basic and acidic residues" evidence="9">
    <location>
        <begin position="151"/>
        <end position="165"/>
    </location>
</feature>
<evidence type="ECO:0000256" key="7">
    <source>
        <dbReference type="ARBA" id="ARBA00023157"/>
    </source>
</evidence>
<dbReference type="GO" id="GO:0010008">
    <property type="term" value="C:endosome membrane"/>
    <property type="evidence" value="ECO:0007669"/>
    <property type="project" value="UniProtKB-SubCell"/>
</dbReference>
<dbReference type="EMBL" id="JAQQPM010000001">
    <property type="protein sequence ID" value="KAK2066620.1"/>
    <property type="molecule type" value="Genomic_DNA"/>
</dbReference>
<protein>
    <recommendedName>
        <fullName evidence="12">MRH domain-containing protein</fullName>
    </recommendedName>
</protein>
<keyword evidence="14" id="KW-1185">Reference proteome</keyword>
<sequence>MRPQPSRGLFALVALGRAVASAADPSNSPTPSAPPPCVATSTAGAFYDLRPDIITLPSEGAKPAKGARTEDYEAKGHDYGRNFTMNICSAVVKPPVDVVGLDKSAWNNVSAYYETSGRVYSLGQQSSLVISRGRRLVLQYRDGSPCGPSKTPRDTADPATRHRPDEAEEAGAASTAESTERRKSTTISFLCDRDPLNTDVSVSFVGVDPDECAYFFEVRSQHACPGAEPHKPGSLGPGSVFAVMLVIAVLVYLVGGVFYQRTMAHARGWRQLPNYSLWSGIWFFFTDMLTSVTSSCARLVPSRRGYRSLAASPSRGNRSREDENRLIDQLDEEWDD</sequence>
<dbReference type="Gene3D" id="2.70.130.10">
    <property type="entry name" value="Mannose-6-phosphate receptor binding domain"/>
    <property type="match status" value="1"/>
</dbReference>
<gene>
    <name evidence="13" type="ORF">P8C59_000422</name>
</gene>
<evidence type="ECO:0000259" key="12">
    <source>
        <dbReference type="PROSITE" id="PS51914"/>
    </source>
</evidence>
<comment type="subcellular location">
    <subcellularLocation>
        <location evidence="1">Endomembrane system</location>
    </subcellularLocation>
</comment>
<feature type="compositionally biased region" description="Basic and acidic residues" evidence="9">
    <location>
        <begin position="318"/>
        <end position="328"/>
    </location>
</feature>
<dbReference type="FunFam" id="2.70.130.10:FF:000024">
    <property type="entry name" value="Putative vacuolar sorting receptor"/>
    <property type="match status" value="1"/>
</dbReference>
<keyword evidence="6 10" id="KW-0472">Membrane</keyword>
<dbReference type="InterPro" id="IPR009011">
    <property type="entry name" value="Man6P_isomerase_rcpt-bd_dom_sf"/>
</dbReference>
<evidence type="ECO:0000256" key="1">
    <source>
        <dbReference type="ARBA" id="ARBA00004308"/>
    </source>
</evidence>
<dbReference type="GO" id="GO:0005770">
    <property type="term" value="C:late endosome"/>
    <property type="evidence" value="ECO:0007669"/>
    <property type="project" value="TreeGrafter"/>
</dbReference>
<feature type="domain" description="MRH" evidence="12">
    <location>
        <begin position="35"/>
        <end position="226"/>
    </location>
</feature>
<evidence type="ECO:0000256" key="10">
    <source>
        <dbReference type="SAM" id="Phobius"/>
    </source>
</evidence>
<keyword evidence="8" id="KW-0325">Glycoprotein</keyword>
<comment type="caution">
    <text evidence="13">The sequence shown here is derived from an EMBL/GenBank/DDBJ whole genome shotgun (WGS) entry which is preliminary data.</text>
</comment>
<feature type="region of interest" description="Disordered" evidence="9">
    <location>
        <begin position="308"/>
        <end position="336"/>
    </location>
</feature>
<evidence type="ECO:0000256" key="6">
    <source>
        <dbReference type="ARBA" id="ARBA00023136"/>
    </source>
</evidence>
<evidence type="ECO:0000313" key="13">
    <source>
        <dbReference type="EMBL" id="KAK2066620.1"/>
    </source>
</evidence>
<evidence type="ECO:0000256" key="3">
    <source>
        <dbReference type="ARBA" id="ARBA00022692"/>
    </source>
</evidence>
<keyword evidence="5 10" id="KW-1133">Transmembrane helix</keyword>
<feature type="transmembrane region" description="Helical" evidence="10">
    <location>
        <begin position="240"/>
        <end position="259"/>
    </location>
</feature>
<keyword evidence="4 11" id="KW-0732">Signal</keyword>
<evidence type="ECO:0000256" key="2">
    <source>
        <dbReference type="ARBA" id="ARBA00022448"/>
    </source>
</evidence>
<feature type="region of interest" description="Disordered" evidence="9">
    <location>
        <begin position="140"/>
        <end position="181"/>
    </location>
</feature>
<dbReference type="AlphaFoldDB" id="A0AAD9HXB7"/>
<dbReference type="GO" id="GO:0000139">
    <property type="term" value="C:Golgi membrane"/>
    <property type="evidence" value="ECO:0007669"/>
    <property type="project" value="UniProtKB-SubCell"/>
</dbReference>
<feature type="chain" id="PRO_5041986253" description="MRH domain-containing protein" evidence="11">
    <location>
        <begin position="24"/>
        <end position="336"/>
    </location>
</feature>
<dbReference type="InterPro" id="IPR028927">
    <property type="entry name" value="Man-6-P_rcpt"/>
</dbReference>
<evidence type="ECO:0000256" key="11">
    <source>
        <dbReference type="SAM" id="SignalP"/>
    </source>
</evidence>
<name>A0AAD9HXB7_9PEZI</name>
<organism evidence="13 14">
    <name type="scientific">Phyllachora maydis</name>
    <dbReference type="NCBI Taxonomy" id="1825666"/>
    <lineage>
        <taxon>Eukaryota</taxon>
        <taxon>Fungi</taxon>
        <taxon>Dikarya</taxon>
        <taxon>Ascomycota</taxon>
        <taxon>Pezizomycotina</taxon>
        <taxon>Sordariomycetes</taxon>
        <taxon>Sordariomycetidae</taxon>
        <taxon>Phyllachorales</taxon>
        <taxon>Phyllachoraceae</taxon>
        <taxon>Phyllachora</taxon>
    </lineage>
</organism>
<dbReference type="PROSITE" id="PS51914">
    <property type="entry name" value="MRH"/>
    <property type="match status" value="1"/>
</dbReference>
<evidence type="ECO:0000256" key="8">
    <source>
        <dbReference type="ARBA" id="ARBA00023180"/>
    </source>
</evidence>
<proteinExistence type="predicted"/>
<feature type="signal peptide" evidence="11">
    <location>
        <begin position="1"/>
        <end position="23"/>
    </location>
</feature>
<keyword evidence="2" id="KW-0813">Transport</keyword>
<keyword evidence="3 10" id="KW-0812">Transmembrane</keyword>
<evidence type="ECO:0000313" key="14">
    <source>
        <dbReference type="Proteomes" id="UP001217918"/>
    </source>
</evidence>